<dbReference type="PANTHER" id="PTHR23421">
    <property type="entry name" value="BETA-GALACTOSIDASE RELATED"/>
    <property type="match status" value="1"/>
</dbReference>
<dbReference type="AlphaFoldDB" id="A0A1Y3BTV2"/>
<dbReference type="InterPro" id="IPR019801">
    <property type="entry name" value="Glyco_hydro_35_CS"/>
</dbReference>
<comment type="caution">
    <text evidence="9">The sequence shown here is derived from an EMBL/GenBank/DDBJ whole genome shotgun (WGS) entry which is preliminary data.</text>
</comment>
<gene>
    <name evidence="9" type="ORF">BLA29_004484</name>
</gene>
<feature type="domain" description="Glycoside hydrolase 35 catalytic" evidence="7">
    <location>
        <begin position="44"/>
        <end position="360"/>
    </location>
</feature>
<keyword evidence="10" id="KW-1185">Reference proteome</keyword>
<evidence type="ECO:0000313" key="10">
    <source>
        <dbReference type="Proteomes" id="UP000194236"/>
    </source>
</evidence>
<comment type="similarity">
    <text evidence="1">Belongs to the glycosyl hydrolase 35 family.</text>
</comment>
<dbReference type="PROSITE" id="PS01182">
    <property type="entry name" value="GLYCOSYL_HYDROL_F35"/>
    <property type="match status" value="1"/>
</dbReference>
<evidence type="ECO:0000256" key="1">
    <source>
        <dbReference type="ARBA" id="ARBA00009809"/>
    </source>
</evidence>
<dbReference type="Pfam" id="PF01301">
    <property type="entry name" value="Glyco_hydro_35"/>
    <property type="match status" value="1"/>
</dbReference>
<feature type="non-terminal residue" evidence="9">
    <location>
        <position position="451"/>
    </location>
</feature>
<dbReference type="EMBL" id="MUJZ01007636">
    <property type="protein sequence ID" value="OTF82605.1"/>
    <property type="molecule type" value="Genomic_DNA"/>
</dbReference>
<keyword evidence="5" id="KW-0326">Glycosidase</keyword>
<evidence type="ECO:0000256" key="5">
    <source>
        <dbReference type="ARBA" id="ARBA00023295"/>
    </source>
</evidence>
<feature type="chain" id="PRO_5012531122" evidence="6">
    <location>
        <begin position="25"/>
        <end position="451"/>
    </location>
</feature>
<dbReference type="Pfam" id="PF21317">
    <property type="entry name" value="BetaGal_ABD_1"/>
    <property type="match status" value="1"/>
</dbReference>
<dbReference type="SUPFAM" id="SSF51445">
    <property type="entry name" value="(Trans)glycosidases"/>
    <property type="match status" value="1"/>
</dbReference>
<dbReference type="Gene3D" id="3.20.20.80">
    <property type="entry name" value="Glycosidases"/>
    <property type="match status" value="1"/>
</dbReference>
<dbReference type="GO" id="GO:0004553">
    <property type="term" value="F:hydrolase activity, hydrolyzing O-glycosyl compounds"/>
    <property type="evidence" value="ECO:0007669"/>
    <property type="project" value="InterPro"/>
</dbReference>
<evidence type="ECO:0000256" key="4">
    <source>
        <dbReference type="ARBA" id="ARBA00023180"/>
    </source>
</evidence>
<name>A0A1Y3BTV2_EURMA</name>
<dbReference type="Gene3D" id="2.60.120.260">
    <property type="entry name" value="Galactose-binding domain-like"/>
    <property type="match status" value="1"/>
</dbReference>
<dbReference type="Proteomes" id="UP000194236">
    <property type="component" value="Unassembled WGS sequence"/>
</dbReference>
<keyword evidence="3" id="KW-0378">Hydrolase</keyword>
<evidence type="ECO:0000256" key="2">
    <source>
        <dbReference type="ARBA" id="ARBA00022729"/>
    </source>
</evidence>
<keyword evidence="2 6" id="KW-0732">Signal</keyword>
<dbReference type="InterPro" id="IPR017853">
    <property type="entry name" value="GH"/>
</dbReference>
<proteinExistence type="inferred from homology"/>
<dbReference type="InterPro" id="IPR048912">
    <property type="entry name" value="BetaGal1-like_ABD1"/>
</dbReference>
<feature type="domain" description="Beta-galactosidase 1-like first all-beta" evidence="8">
    <location>
        <begin position="407"/>
        <end position="451"/>
    </location>
</feature>
<dbReference type="GO" id="GO:0005975">
    <property type="term" value="P:carbohydrate metabolic process"/>
    <property type="evidence" value="ECO:0007669"/>
    <property type="project" value="InterPro"/>
</dbReference>
<evidence type="ECO:0000259" key="8">
    <source>
        <dbReference type="Pfam" id="PF21317"/>
    </source>
</evidence>
<dbReference type="InterPro" id="IPR031330">
    <property type="entry name" value="Gly_Hdrlase_35_cat"/>
</dbReference>
<protein>
    <submittedName>
        <fullName evidence="9">Beta-galactosidase-like protein</fullName>
    </submittedName>
</protein>
<reference evidence="9 10" key="1">
    <citation type="submission" date="2017-03" db="EMBL/GenBank/DDBJ databases">
        <title>Genome Survey of Euroglyphus maynei.</title>
        <authorList>
            <person name="Arlian L.G."/>
            <person name="Morgan M.S."/>
            <person name="Rider S.D."/>
        </authorList>
    </citation>
    <scope>NUCLEOTIDE SEQUENCE [LARGE SCALE GENOMIC DNA]</scope>
    <source>
        <strain evidence="9">Arlian Lab</strain>
        <tissue evidence="9">Whole body</tissue>
    </source>
</reference>
<evidence type="ECO:0000259" key="7">
    <source>
        <dbReference type="Pfam" id="PF01301"/>
    </source>
</evidence>
<dbReference type="InterPro" id="IPR001944">
    <property type="entry name" value="Glycoside_Hdrlase_35"/>
</dbReference>
<evidence type="ECO:0000313" key="9">
    <source>
        <dbReference type="EMBL" id="OTF82605.1"/>
    </source>
</evidence>
<feature type="signal peptide" evidence="6">
    <location>
        <begin position="1"/>
        <end position="24"/>
    </location>
</feature>
<accession>A0A1Y3BTV2</accession>
<dbReference type="FunFam" id="3.20.20.80:FF:000017">
    <property type="entry name" value="Beta-galactosidase"/>
    <property type="match status" value="1"/>
</dbReference>
<organism evidence="9 10">
    <name type="scientific">Euroglyphus maynei</name>
    <name type="common">Mayne's house dust mite</name>
    <dbReference type="NCBI Taxonomy" id="6958"/>
    <lineage>
        <taxon>Eukaryota</taxon>
        <taxon>Metazoa</taxon>
        <taxon>Ecdysozoa</taxon>
        <taxon>Arthropoda</taxon>
        <taxon>Chelicerata</taxon>
        <taxon>Arachnida</taxon>
        <taxon>Acari</taxon>
        <taxon>Acariformes</taxon>
        <taxon>Sarcoptiformes</taxon>
        <taxon>Astigmata</taxon>
        <taxon>Psoroptidia</taxon>
        <taxon>Analgoidea</taxon>
        <taxon>Pyroglyphidae</taxon>
        <taxon>Pyroglyphinae</taxon>
        <taxon>Euroglyphus</taxon>
    </lineage>
</organism>
<dbReference type="PRINTS" id="PR00742">
    <property type="entry name" value="GLHYDRLASE35"/>
</dbReference>
<evidence type="ECO:0000256" key="6">
    <source>
        <dbReference type="SAM" id="SignalP"/>
    </source>
</evidence>
<dbReference type="OrthoDB" id="1657402at2759"/>
<evidence type="ECO:0000256" key="3">
    <source>
        <dbReference type="ARBA" id="ARBA00022801"/>
    </source>
</evidence>
<keyword evidence="4" id="KW-0325">Glycoprotein</keyword>
<sequence>MTVSTSLTRFLFLLFISVITVQLAAHISNRSNRTFTVDYKNDIFLKDGQPFRYVSGSIHYFRVPQPYWQDRLRKMRLGGLNAIQTYVEWSSHEPMPGQYDFGGQNNLTEFISLAQKENLLVILRVGPYICAERDMGGFPFWLLREPNIQLRTSDPNYLKPVDRWLEVLLPMIRPLLYENGGPIIMLQIENEYGSYGCDLNYTSHLRDKFHEILGHQVVLFTTDGNGDGYLRCGRVPHVLTTIDFGSGTNVTQAKDTLQRHQEFGPFVNSEYYSGWLDYWQSPFIQVDTSPFIKTLQELLDHNASVNIYMYHGGTNFDFKASGNGGDNYQPTLTSYDYDAPINESGDLTDKYFAIQKLIKQYLPDRVDDDPDVMNVSEKMSLPPINMTYLGTIFDLLPFVKNIRNKYPLTFEQANQSYGFLLYQTNITFHPTNPAILSIPGLRDRAHVFVDQ</sequence>